<protein>
    <submittedName>
        <fullName evidence="2">Magnesium-transporting ATPase (P-type)</fullName>
    </submittedName>
</protein>
<dbReference type="Proteomes" id="UP000581447">
    <property type="component" value="Unassembled WGS sequence"/>
</dbReference>
<dbReference type="AlphaFoldDB" id="A0A840B055"/>
<gene>
    <name evidence="2" type="ORF">GGR91_000522</name>
</gene>
<dbReference type="RefSeq" id="WP_183939794.1">
    <property type="nucleotide sequence ID" value="NZ_BAABBG010000001.1"/>
</dbReference>
<name>A0A840B055_9SPHN</name>
<feature type="transmembrane region" description="Helical" evidence="1">
    <location>
        <begin position="17"/>
        <end position="37"/>
    </location>
</feature>
<keyword evidence="1" id="KW-1133">Transmembrane helix</keyword>
<evidence type="ECO:0000256" key="1">
    <source>
        <dbReference type="SAM" id="Phobius"/>
    </source>
</evidence>
<accession>A0A840B055</accession>
<evidence type="ECO:0000313" key="2">
    <source>
        <dbReference type="EMBL" id="MBB3942300.1"/>
    </source>
</evidence>
<feature type="transmembrane region" description="Helical" evidence="1">
    <location>
        <begin position="197"/>
        <end position="213"/>
    </location>
</feature>
<evidence type="ECO:0000313" key="3">
    <source>
        <dbReference type="Proteomes" id="UP000581447"/>
    </source>
</evidence>
<sequence length="217" mass="24061">MTDADDMANNNGRRRMWMMFSGIGIIMISGAISGYLSQRDAQGDGPLTTLDVSILDLFAAVILLLAFLIWKLFQQTKQSGERRPRRERLNNRIIWGCGIFGGIIGLALALTDNIGTANEPSLFASGPISPVLAVILAGAIGVVLPAITFYWHKHVVDEQEEAAYRAGALIAIYAFWFVAPVWWLLWRGGILPSPNGVALYFMTAFIALIVWSWKKYR</sequence>
<feature type="transmembrane region" description="Helical" evidence="1">
    <location>
        <begin position="163"/>
        <end position="185"/>
    </location>
</feature>
<feature type="transmembrane region" description="Helical" evidence="1">
    <location>
        <begin position="93"/>
        <end position="111"/>
    </location>
</feature>
<organism evidence="2 3">
    <name type="scientific">Sphingorhabdus rigui</name>
    <dbReference type="NCBI Taxonomy" id="1282858"/>
    <lineage>
        <taxon>Bacteria</taxon>
        <taxon>Pseudomonadati</taxon>
        <taxon>Pseudomonadota</taxon>
        <taxon>Alphaproteobacteria</taxon>
        <taxon>Sphingomonadales</taxon>
        <taxon>Sphingomonadaceae</taxon>
        <taxon>Sphingorhabdus</taxon>
    </lineage>
</organism>
<keyword evidence="3" id="KW-1185">Reference proteome</keyword>
<reference evidence="2 3" key="1">
    <citation type="submission" date="2020-08" db="EMBL/GenBank/DDBJ databases">
        <title>Genomic Encyclopedia of Type Strains, Phase IV (KMG-IV): sequencing the most valuable type-strain genomes for metagenomic binning, comparative biology and taxonomic classification.</title>
        <authorList>
            <person name="Goeker M."/>
        </authorList>
    </citation>
    <scope>NUCLEOTIDE SEQUENCE [LARGE SCALE GENOMIC DNA]</scope>
    <source>
        <strain evidence="2 3">DSM 29050</strain>
    </source>
</reference>
<keyword evidence="1" id="KW-0812">Transmembrane</keyword>
<feature type="transmembrane region" description="Helical" evidence="1">
    <location>
        <begin position="131"/>
        <end position="151"/>
    </location>
</feature>
<dbReference type="EMBL" id="JACIEA010000001">
    <property type="protein sequence ID" value="MBB3942300.1"/>
    <property type="molecule type" value="Genomic_DNA"/>
</dbReference>
<keyword evidence="1" id="KW-0472">Membrane</keyword>
<proteinExistence type="predicted"/>
<feature type="transmembrane region" description="Helical" evidence="1">
    <location>
        <begin position="57"/>
        <end position="73"/>
    </location>
</feature>
<comment type="caution">
    <text evidence="2">The sequence shown here is derived from an EMBL/GenBank/DDBJ whole genome shotgun (WGS) entry which is preliminary data.</text>
</comment>